<dbReference type="Proteomes" id="UP000479190">
    <property type="component" value="Unassembled WGS sequence"/>
</dbReference>
<feature type="compositionally biased region" description="Basic and acidic residues" evidence="1">
    <location>
        <begin position="149"/>
        <end position="161"/>
    </location>
</feature>
<keyword evidence="3" id="KW-1185">Reference proteome</keyword>
<gene>
    <name evidence="2" type="ORF">TBRA_LOCUS3078</name>
</gene>
<protein>
    <submittedName>
        <fullName evidence="2">Uncharacterized protein</fullName>
    </submittedName>
</protein>
<evidence type="ECO:0000256" key="1">
    <source>
        <dbReference type="SAM" id="MobiDB-lite"/>
    </source>
</evidence>
<proteinExistence type="predicted"/>
<evidence type="ECO:0000313" key="2">
    <source>
        <dbReference type="EMBL" id="CAB0031098.1"/>
    </source>
</evidence>
<sequence>MGYPVAHRTPVEVWSRRPQVLSVTTTGAGCPLCAAPRTTPVPRGAGDQRLVTWGAVRRPSTSHLTTCAVCERIVRPAGAAGFVHRAMNRPSEVKYNISSDAQLLAGRRTAVLNRATHSMITGRKQAYQFAAGHNVYQNLGSGEVQFPPRNDKRRDSGKTDTLIRRSAPRRIVRTYVEVTTVQRRSVHQGYAQKGHTHVSRTRLCPASQTPPAREFPEIG</sequence>
<feature type="region of interest" description="Disordered" evidence="1">
    <location>
        <begin position="139"/>
        <end position="161"/>
    </location>
</feature>
<name>A0A6H5I7Z7_9HYME</name>
<feature type="region of interest" description="Disordered" evidence="1">
    <location>
        <begin position="189"/>
        <end position="219"/>
    </location>
</feature>
<dbReference type="EMBL" id="CADCXV010000626">
    <property type="protein sequence ID" value="CAB0031098.1"/>
    <property type="molecule type" value="Genomic_DNA"/>
</dbReference>
<dbReference type="AlphaFoldDB" id="A0A6H5I7Z7"/>
<reference evidence="2 3" key="1">
    <citation type="submission" date="2020-02" db="EMBL/GenBank/DDBJ databases">
        <authorList>
            <person name="Ferguson B K."/>
        </authorList>
    </citation>
    <scope>NUCLEOTIDE SEQUENCE [LARGE SCALE GENOMIC DNA]</scope>
</reference>
<evidence type="ECO:0000313" key="3">
    <source>
        <dbReference type="Proteomes" id="UP000479190"/>
    </source>
</evidence>
<accession>A0A6H5I7Z7</accession>
<organism evidence="2 3">
    <name type="scientific">Trichogramma brassicae</name>
    <dbReference type="NCBI Taxonomy" id="86971"/>
    <lineage>
        <taxon>Eukaryota</taxon>
        <taxon>Metazoa</taxon>
        <taxon>Ecdysozoa</taxon>
        <taxon>Arthropoda</taxon>
        <taxon>Hexapoda</taxon>
        <taxon>Insecta</taxon>
        <taxon>Pterygota</taxon>
        <taxon>Neoptera</taxon>
        <taxon>Endopterygota</taxon>
        <taxon>Hymenoptera</taxon>
        <taxon>Apocrita</taxon>
        <taxon>Proctotrupomorpha</taxon>
        <taxon>Chalcidoidea</taxon>
        <taxon>Trichogrammatidae</taxon>
        <taxon>Trichogramma</taxon>
    </lineage>
</organism>